<protein>
    <recommendedName>
        <fullName evidence="3">LSM domain-containing protein</fullName>
    </recommendedName>
</protein>
<proteinExistence type="predicted"/>
<dbReference type="RefSeq" id="WP_012608791.1">
    <property type="nucleotide sequence ID" value="NC_011766.1"/>
</dbReference>
<evidence type="ECO:0000313" key="2">
    <source>
        <dbReference type="Proteomes" id="UP000006903"/>
    </source>
</evidence>
<accession>B8D5R9</accession>
<dbReference type="Gene3D" id="2.30.30.100">
    <property type="match status" value="1"/>
</dbReference>
<gene>
    <name evidence="1" type="ordered locus">DKAM_1124</name>
</gene>
<evidence type="ECO:0000313" key="1">
    <source>
        <dbReference type="EMBL" id="ACL11450.1"/>
    </source>
</evidence>
<reference evidence="1 2" key="1">
    <citation type="journal article" date="2009" name="J. Bacteriol.">
        <title>Complete genome sequence of the anaerobic, protein-degrading hyperthermophilic crenarchaeon Desulfurococcus kamchatkensis.</title>
        <authorList>
            <person name="Ravin N.V."/>
            <person name="Mardanov A.V."/>
            <person name="Beletsky A.V."/>
            <person name="Kublanov I.V."/>
            <person name="Kolganova T.V."/>
            <person name="Lebedinsky A.V."/>
            <person name="Chernyh N.A."/>
            <person name="Bonch-Osmolovskaya E.A."/>
            <person name="Skryabin K.G."/>
        </authorList>
    </citation>
    <scope>NUCLEOTIDE SEQUENCE [LARGE SCALE GENOMIC DNA]</scope>
    <source>
        <strain evidence="2">DSM 18924 / JCM 16383 / VKM B-2413 / 1221n</strain>
    </source>
</reference>
<dbReference type="EMBL" id="CP001140">
    <property type="protein sequence ID" value="ACL11450.1"/>
    <property type="molecule type" value="Genomic_DNA"/>
</dbReference>
<dbReference type="HOGENOM" id="CLU_2712628_0_0_2"/>
<sequence>MKSRNSRAGEREARFEDLDQELLGREVEVVLYDGKAVQGVLAAVSKYWVRLDFEKRQIYLNKKFIVFIRPAK</sequence>
<dbReference type="STRING" id="490899.DKAM_1124"/>
<organism evidence="1 2">
    <name type="scientific">Desulfurococcus amylolyticus (strain DSM 18924 / JCM 16383 / VKM B-2413 / 1221n)</name>
    <name type="common">Desulfurococcus kamchatkensis</name>
    <dbReference type="NCBI Taxonomy" id="490899"/>
    <lineage>
        <taxon>Archaea</taxon>
        <taxon>Thermoproteota</taxon>
        <taxon>Thermoprotei</taxon>
        <taxon>Desulfurococcales</taxon>
        <taxon>Desulfurococcaceae</taxon>
        <taxon>Desulfurococcus</taxon>
    </lineage>
</organism>
<dbReference type="Proteomes" id="UP000006903">
    <property type="component" value="Chromosome"/>
</dbReference>
<evidence type="ECO:0008006" key="3">
    <source>
        <dbReference type="Google" id="ProtNLM"/>
    </source>
</evidence>
<dbReference type="AlphaFoldDB" id="B8D5R9"/>
<dbReference type="SUPFAM" id="SSF50182">
    <property type="entry name" value="Sm-like ribonucleoproteins"/>
    <property type="match status" value="1"/>
</dbReference>
<dbReference type="InterPro" id="IPR010920">
    <property type="entry name" value="LSM_dom_sf"/>
</dbReference>
<name>B8D5R9_DESA1</name>
<dbReference type="GeneID" id="7171216"/>
<dbReference type="KEGG" id="dka:DKAM_1124"/>